<feature type="transmembrane region" description="Helical" evidence="2">
    <location>
        <begin position="559"/>
        <end position="577"/>
    </location>
</feature>
<feature type="compositionally biased region" description="Basic and acidic residues" evidence="1">
    <location>
        <begin position="1212"/>
        <end position="1225"/>
    </location>
</feature>
<feature type="region of interest" description="Disordered" evidence="1">
    <location>
        <begin position="1103"/>
        <end position="1168"/>
    </location>
</feature>
<feature type="compositionally biased region" description="Polar residues" evidence="1">
    <location>
        <begin position="1413"/>
        <end position="1422"/>
    </location>
</feature>
<feature type="transmembrane region" description="Helical" evidence="2">
    <location>
        <begin position="12"/>
        <end position="33"/>
    </location>
</feature>
<dbReference type="EMBL" id="CP035806">
    <property type="protein sequence ID" value="QBE49544.1"/>
    <property type="molecule type" value="Genomic_DNA"/>
</dbReference>
<dbReference type="InterPro" id="IPR000731">
    <property type="entry name" value="SSD"/>
</dbReference>
<dbReference type="InterPro" id="IPR001036">
    <property type="entry name" value="Acrflvin-R"/>
</dbReference>
<name>A0A4P6KIX2_9MICO</name>
<dbReference type="PANTHER" id="PTHR32063">
    <property type="match status" value="1"/>
</dbReference>
<evidence type="ECO:0000313" key="4">
    <source>
        <dbReference type="EMBL" id="QBE49544.1"/>
    </source>
</evidence>
<organism evidence="4 5">
    <name type="scientific">Leucobacter triazinivorans</name>
    <dbReference type="NCBI Taxonomy" id="1784719"/>
    <lineage>
        <taxon>Bacteria</taxon>
        <taxon>Bacillati</taxon>
        <taxon>Actinomycetota</taxon>
        <taxon>Actinomycetes</taxon>
        <taxon>Micrococcales</taxon>
        <taxon>Microbacteriaceae</taxon>
        <taxon>Leucobacter</taxon>
    </lineage>
</organism>
<evidence type="ECO:0000259" key="3">
    <source>
        <dbReference type="PROSITE" id="PS50156"/>
    </source>
</evidence>
<feature type="transmembrane region" description="Helical" evidence="2">
    <location>
        <begin position="986"/>
        <end position="1007"/>
    </location>
</feature>
<dbReference type="Gene3D" id="3.30.70.1430">
    <property type="entry name" value="Multidrug efflux transporter AcrB pore domain"/>
    <property type="match status" value="2"/>
</dbReference>
<dbReference type="SUPFAM" id="SSF82714">
    <property type="entry name" value="Multidrug efflux transporter AcrB TolC docking domain, DN and DC subdomains"/>
    <property type="match status" value="2"/>
</dbReference>
<feature type="compositionally biased region" description="Pro residues" evidence="1">
    <location>
        <begin position="1153"/>
        <end position="1168"/>
    </location>
</feature>
<dbReference type="OrthoDB" id="3306666at2"/>
<evidence type="ECO:0000256" key="2">
    <source>
        <dbReference type="SAM" id="Phobius"/>
    </source>
</evidence>
<dbReference type="Gene3D" id="1.20.1640.10">
    <property type="entry name" value="Multidrug efflux transporter AcrB transmembrane domain"/>
    <property type="match status" value="3"/>
</dbReference>
<evidence type="ECO:0000313" key="5">
    <source>
        <dbReference type="Proteomes" id="UP000289260"/>
    </source>
</evidence>
<feature type="compositionally biased region" description="Basic and acidic residues" evidence="1">
    <location>
        <begin position="1265"/>
        <end position="1278"/>
    </location>
</feature>
<dbReference type="SUPFAM" id="SSF82693">
    <property type="entry name" value="Multidrug efflux transporter AcrB pore domain, PN1, PN2, PC1 and PC2 subdomains"/>
    <property type="match status" value="2"/>
</dbReference>
<dbReference type="PROSITE" id="PS50156">
    <property type="entry name" value="SSD"/>
    <property type="match status" value="1"/>
</dbReference>
<feature type="compositionally biased region" description="Acidic residues" evidence="1">
    <location>
        <begin position="1280"/>
        <end position="1294"/>
    </location>
</feature>
<reference evidence="4 5" key="1">
    <citation type="submission" date="2019-02" db="EMBL/GenBank/DDBJ databases">
        <authorList>
            <person name="Sun L."/>
            <person name="Pan D."/>
            <person name="Wu X."/>
        </authorList>
    </citation>
    <scope>NUCLEOTIDE SEQUENCE [LARGE SCALE GENOMIC DNA]</scope>
    <source>
        <strain evidence="4 5">JW-1</strain>
    </source>
</reference>
<feature type="region of interest" description="Disordered" evidence="1">
    <location>
        <begin position="1052"/>
        <end position="1071"/>
    </location>
</feature>
<proteinExistence type="predicted"/>
<dbReference type="GO" id="GO:0042910">
    <property type="term" value="F:xenobiotic transmembrane transporter activity"/>
    <property type="evidence" value="ECO:0007669"/>
    <property type="project" value="TreeGrafter"/>
</dbReference>
<feature type="transmembrane region" description="Helical" evidence="2">
    <location>
        <begin position="495"/>
        <end position="522"/>
    </location>
</feature>
<dbReference type="RefSeq" id="WP_130110671.1">
    <property type="nucleotide sequence ID" value="NZ_CP035806.1"/>
</dbReference>
<feature type="transmembrane region" description="Helical" evidence="2">
    <location>
        <begin position="370"/>
        <end position="388"/>
    </location>
</feature>
<dbReference type="Gene3D" id="3.30.2090.10">
    <property type="entry name" value="Multidrug efflux transporter AcrB TolC docking domain, DN and DC subdomains"/>
    <property type="match status" value="3"/>
</dbReference>
<feature type="domain" description="SSD" evidence="3">
    <location>
        <begin position="403"/>
        <end position="520"/>
    </location>
</feature>
<dbReference type="Gene3D" id="3.30.70.1320">
    <property type="entry name" value="Multidrug efflux transporter AcrB pore domain like"/>
    <property type="match status" value="2"/>
</dbReference>
<sequence>MHLLTAFSLKNRALIALVTVVAAVFGFIGVGSLKQELMPSVEFPTIAVVTAYPGASPEVVNNDVSGPVETALRAVPNLESTTATSSTGSSMVLAEFTYGVDLAATEQKVERAISRISQLLPEQSDTQVLTGGIDDFPVIQIAVTPPEGETPEQAAQLVERVAIPDLSDLDGVREAQLTGVREDRVTIEPDPAALAAQGIGEQAITDALQQSGVLVAAGTVEDGERTLAVQAGSTLQSADEIAALPIPRSAEAIAAEQQAILEASQLPGQGFPAADPSAEPLAPATPLTIGDVADVRLEPGPQQSISRVDGAPALTIAVTKVSAANTVEVSHAVQETLDELQDQLDGATLTVIFDQAPYIEESIHTLTTEGLLGLVFAVLVILVFLLSVRATLVTAISIPTSVLLTFVGLNFAEYSLNLLTLGALTISIGRVVDDSIVVIENIKRHMADGGDRMRTIIEAVREVAGAITASTITTVAVFLPMAFVEGMVGELFRPFAFTVTIALAASLFVSLTIVPVLAYWFLRGDRPKRRATAVGPQAERATALQRGYRPIIEWTLRRPAVTMLIAVLVFGATIAAASSPLMKTNFLGADEQNSVGLVQTLEPGTSLDAQLAQAERVEEALAGVPAVETVQVTIGSAGGGMSALFGGGGDGSVSYSLTTDPDADQAVVQDDIRTAVDALDDAGEFSLGQSGGGVAMSSAIEVNVSAPDQETLREASEIVTAELRESPELQQVESDLAQSRPYLRVTVDRTAAAAAGLTEAGVAGQLAQQMQPRQIGRITMDADSVDVYLASGVAPDDQAGVAALQIQTALGPQRLDALAEIEVADGPVTVRTEDGARMVTVSALPGDDDLGTAGAAVDAVIESVELPAGATAGVGGVLAQQGEAFQQLGLALLAAILIVYVVMVATFRSLLQPLLLLVSVPFAATGAILLLIATGIPLGVASLIGVLMLIGIVVTNAIVLIDLVNQYRDRGDALRDAVLHGSLQRLRPIVMTALATIFALTPMALGITGKGGFISQPLAVVVIGGLLSSTALTLIVLPTLYYVVERRREGGARRRRARRRGSSPSGGGAAAAVDAGAVSGAGAAAGAGAGSVETAGAAAAAGGAGSTEASEPEFAVASEDGGAPLGDRVPGVEASSDPESVPAHAPESVPVPDSEPAPVPEPMATPAPVPAVADEATRQAILEELLRAGLSAPEISGESAGGPGSAPAQHARAHDAPEGAAHAEPEAASQTEYDEAGPETAQMSLALADLGFTGAENPLSDVADEALREEAEPLRGEAEALSEEAEPLSEEAEPLPEAVAETGSVPLVLPEPVQAHTAADDPRAAADPESGDEALSEPGAVPQAESGAEPDPAHGDAAYRREDPIAPPPVTGELDWEQLMWQATQEIDDEDDEHGESARGADDGDGSVEDSGASESTTGRGE</sequence>
<keyword evidence="2" id="KW-1133">Transmembrane helix</keyword>
<evidence type="ECO:0000256" key="1">
    <source>
        <dbReference type="SAM" id="MobiDB-lite"/>
    </source>
</evidence>
<accession>A0A4P6KIX2</accession>
<keyword evidence="2" id="KW-0472">Membrane</keyword>
<feature type="transmembrane region" description="Helical" evidence="2">
    <location>
        <begin position="942"/>
        <end position="965"/>
    </location>
</feature>
<dbReference type="Proteomes" id="UP000289260">
    <property type="component" value="Chromosome"/>
</dbReference>
<keyword evidence="2" id="KW-0812">Transmembrane</keyword>
<dbReference type="KEGG" id="ltr:EVS81_12465"/>
<dbReference type="Pfam" id="PF00873">
    <property type="entry name" value="ACR_tran"/>
    <property type="match status" value="2"/>
</dbReference>
<dbReference type="InterPro" id="IPR027463">
    <property type="entry name" value="AcrB_DN_DC_subdom"/>
</dbReference>
<keyword evidence="5" id="KW-1185">Reference proteome</keyword>
<dbReference type="PRINTS" id="PR00702">
    <property type="entry name" value="ACRIFLAVINRP"/>
</dbReference>
<dbReference type="PANTHER" id="PTHR32063:SF0">
    <property type="entry name" value="SWARMING MOTILITY PROTEIN SWRC"/>
    <property type="match status" value="1"/>
</dbReference>
<feature type="transmembrane region" description="Helical" evidence="2">
    <location>
        <begin position="888"/>
        <end position="907"/>
    </location>
</feature>
<feature type="transmembrane region" description="Helical" evidence="2">
    <location>
        <begin position="914"/>
        <end position="936"/>
    </location>
</feature>
<feature type="transmembrane region" description="Helical" evidence="2">
    <location>
        <begin position="463"/>
        <end position="483"/>
    </location>
</feature>
<dbReference type="SUPFAM" id="SSF82866">
    <property type="entry name" value="Multidrug efflux transporter AcrB transmembrane domain"/>
    <property type="match status" value="2"/>
</dbReference>
<gene>
    <name evidence="4" type="ORF">EVS81_12465</name>
</gene>
<protein>
    <submittedName>
        <fullName evidence="4">AcrB/AcrD/AcrF family protein</fullName>
    </submittedName>
</protein>
<feature type="compositionally biased region" description="Basic and acidic residues" evidence="1">
    <location>
        <begin position="1351"/>
        <end position="1364"/>
    </location>
</feature>
<dbReference type="Gene3D" id="3.30.70.1440">
    <property type="entry name" value="Multidrug efflux transporter AcrB pore domain"/>
    <property type="match status" value="1"/>
</dbReference>
<dbReference type="GO" id="GO:0005886">
    <property type="term" value="C:plasma membrane"/>
    <property type="evidence" value="ECO:0007669"/>
    <property type="project" value="TreeGrafter"/>
</dbReference>
<feature type="region of interest" description="Disordered" evidence="1">
    <location>
        <begin position="1192"/>
        <end position="1422"/>
    </location>
</feature>
<feature type="transmembrane region" description="Helical" evidence="2">
    <location>
        <begin position="1019"/>
        <end position="1044"/>
    </location>
</feature>